<reference evidence="6" key="1">
    <citation type="journal article" date="2019" name="Int. J. Syst. Evol. Microbiol.">
        <title>The Global Catalogue of Microorganisms (GCM) 10K type strain sequencing project: providing services to taxonomists for standard genome sequencing and annotation.</title>
        <authorList>
            <consortium name="The Broad Institute Genomics Platform"/>
            <consortium name="The Broad Institute Genome Sequencing Center for Infectious Disease"/>
            <person name="Wu L."/>
            <person name="Ma J."/>
        </authorList>
    </citation>
    <scope>NUCLEOTIDE SEQUENCE [LARGE SCALE GENOMIC DNA]</scope>
    <source>
        <strain evidence="6">KCTC 52042</strain>
    </source>
</reference>
<protein>
    <recommendedName>
        <fullName evidence="4">5-formyltetrahydrofolate cyclo-ligase</fullName>
        <ecNumber evidence="4">6.3.3.2</ecNumber>
    </recommendedName>
</protein>
<evidence type="ECO:0000256" key="1">
    <source>
        <dbReference type="ARBA" id="ARBA00010638"/>
    </source>
</evidence>
<evidence type="ECO:0000256" key="2">
    <source>
        <dbReference type="ARBA" id="ARBA00022741"/>
    </source>
</evidence>
<organism evidence="5 6">
    <name type="scientific">Gracilimonas halophila</name>
    <dbReference type="NCBI Taxonomy" id="1834464"/>
    <lineage>
        <taxon>Bacteria</taxon>
        <taxon>Pseudomonadati</taxon>
        <taxon>Balneolota</taxon>
        <taxon>Balneolia</taxon>
        <taxon>Balneolales</taxon>
        <taxon>Balneolaceae</taxon>
        <taxon>Gracilimonas</taxon>
    </lineage>
</organism>
<dbReference type="EC" id="6.3.3.2" evidence="4"/>
<comment type="caution">
    <text evidence="5">The sequence shown here is derived from an EMBL/GenBank/DDBJ whole genome shotgun (WGS) entry which is preliminary data.</text>
</comment>
<keyword evidence="2 4" id="KW-0547">Nucleotide-binding</keyword>
<gene>
    <name evidence="5" type="ORF">ACFSVN_07590</name>
</gene>
<keyword evidence="4" id="KW-0460">Magnesium</keyword>
<dbReference type="Proteomes" id="UP001597460">
    <property type="component" value="Unassembled WGS sequence"/>
</dbReference>
<proteinExistence type="inferred from homology"/>
<dbReference type="PANTHER" id="PTHR23407">
    <property type="entry name" value="ATPASE INHIBITOR/5-FORMYLTETRAHYDROFOLATE CYCLO-LIGASE"/>
    <property type="match status" value="1"/>
</dbReference>
<keyword evidence="6" id="KW-1185">Reference proteome</keyword>
<dbReference type="InterPro" id="IPR002698">
    <property type="entry name" value="FTHF_cligase"/>
</dbReference>
<dbReference type="Pfam" id="PF01812">
    <property type="entry name" value="5-FTHF_cyc-lig"/>
    <property type="match status" value="1"/>
</dbReference>
<accession>A0ABW5JIN8</accession>
<evidence type="ECO:0000256" key="3">
    <source>
        <dbReference type="ARBA" id="ARBA00022840"/>
    </source>
</evidence>
<dbReference type="EMBL" id="JBHULI010000024">
    <property type="protein sequence ID" value="MFD2532305.1"/>
    <property type="molecule type" value="Genomic_DNA"/>
</dbReference>
<evidence type="ECO:0000313" key="6">
    <source>
        <dbReference type="Proteomes" id="UP001597460"/>
    </source>
</evidence>
<comment type="cofactor">
    <cofactor evidence="4">
        <name>Mg(2+)</name>
        <dbReference type="ChEBI" id="CHEBI:18420"/>
    </cofactor>
</comment>
<dbReference type="SUPFAM" id="SSF100950">
    <property type="entry name" value="NagB/RpiA/CoA transferase-like"/>
    <property type="match status" value="1"/>
</dbReference>
<keyword evidence="4" id="KW-0479">Metal-binding</keyword>
<dbReference type="InterPro" id="IPR024185">
    <property type="entry name" value="FTHF_cligase-like_sf"/>
</dbReference>
<dbReference type="InterPro" id="IPR037171">
    <property type="entry name" value="NagB/RpiA_transferase-like"/>
</dbReference>
<dbReference type="Gene3D" id="3.40.50.10420">
    <property type="entry name" value="NagB/RpiA/CoA transferase-like"/>
    <property type="match status" value="1"/>
</dbReference>
<dbReference type="PIRSF" id="PIRSF006806">
    <property type="entry name" value="FTHF_cligase"/>
    <property type="match status" value="1"/>
</dbReference>
<comment type="catalytic activity">
    <reaction evidence="4">
        <text>(6S)-5-formyl-5,6,7,8-tetrahydrofolate + ATP = (6R)-5,10-methenyltetrahydrofolate + ADP + phosphate</text>
        <dbReference type="Rhea" id="RHEA:10488"/>
        <dbReference type="ChEBI" id="CHEBI:30616"/>
        <dbReference type="ChEBI" id="CHEBI:43474"/>
        <dbReference type="ChEBI" id="CHEBI:57455"/>
        <dbReference type="ChEBI" id="CHEBI:57457"/>
        <dbReference type="ChEBI" id="CHEBI:456216"/>
        <dbReference type="EC" id="6.3.3.2"/>
    </reaction>
</comment>
<dbReference type="GO" id="GO:0030272">
    <property type="term" value="F:5-formyltetrahydrofolate cyclo-ligase activity"/>
    <property type="evidence" value="ECO:0007669"/>
    <property type="project" value="UniProtKB-EC"/>
</dbReference>
<evidence type="ECO:0000256" key="4">
    <source>
        <dbReference type="RuleBase" id="RU361279"/>
    </source>
</evidence>
<evidence type="ECO:0000313" key="5">
    <source>
        <dbReference type="EMBL" id="MFD2532305.1"/>
    </source>
</evidence>
<name>A0ABW5JIN8_9BACT</name>
<keyword evidence="3 4" id="KW-0067">ATP-binding</keyword>
<keyword evidence="5" id="KW-0436">Ligase</keyword>
<comment type="similarity">
    <text evidence="1 4">Belongs to the 5-formyltetrahydrofolate cyclo-ligase family.</text>
</comment>
<dbReference type="NCBIfam" id="TIGR02727">
    <property type="entry name" value="MTHFS_bact"/>
    <property type="match status" value="1"/>
</dbReference>
<sequence length="191" mass="22143">MSSIRQQKQDLRDTVLKKRKEFSKEDWRSKSEKIIEKILNSDSYKVSDTIHTYVSMNDRREVWTDPLIRQILADGKQVIVPVINSSEGSLLHSQIYSLDELESNDWGVREPETKRLIDISELDLIVIPMAAGDRNCNRLGYGKGFYDRFLKQTTASKIGLTYLDFIFDEIPVEEFDIKLDAIITEEEVILP</sequence>
<dbReference type="PANTHER" id="PTHR23407:SF1">
    <property type="entry name" value="5-FORMYLTETRAHYDROFOLATE CYCLO-LIGASE"/>
    <property type="match status" value="1"/>
</dbReference>
<dbReference type="RefSeq" id="WP_390300635.1">
    <property type="nucleotide sequence ID" value="NZ_JBHULI010000024.1"/>
</dbReference>